<evidence type="ECO:0000256" key="1">
    <source>
        <dbReference type="SAM" id="Coils"/>
    </source>
</evidence>
<feature type="region of interest" description="Disordered" evidence="2">
    <location>
        <begin position="55"/>
        <end position="87"/>
    </location>
</feature>
<evidence type="ECO:0000313" key="5">
    <source>
        <dbReference type="Proteomes" id="UP001501084"/>
    </source>
</evidence>
<dbReference type="Pfam" id="PF25591">
    <property type="entry name" value="LRV_2"/>
    <property type="match status" value="1"/>
</dbReference>
<organism evidence="4 5">
    <name type="scientific">Leucobacter alluvii</name>
    <dbReference type="NCBI Taxonomy" id="340321"/>
    <lineage>
        <taxon>Bacteria</taxon>
        <taxon>Bacillati</taxon>
        <taxon>Actinomycetota</taxon>
        <taxon>Actinomycetes</taxon>
        <taxon>Micrococcales</taxon>
        <taxon>Microbacteriaceae</taxon>
        <taxon>Leucobacter</taxon>
    </lineage>
</organism>
<gene>
    <name evidence="4" type="ORF">GCM10009786_08630</name>
</gene>
<sequence>MTLKITFDIARELLSKPMTGPAELAEIAAKFPELRESVGGHINATPMLSDWISRNVGQPRGAGTSDLPSAPRYPVAGEPGRRDRPLPEWERRLAEKEAERLHRARRAAEDELQSLVRGKSLVESEAEIVRQNLGQAKAALEAEHERIREAEGRISEQVGARAELDDIVKIVRTNLGDLEYALEQESLAYAQAENRLAQVQREQHSLER</sequence>
<name>A0ABN3B3R9_9MICO</name>
<dbReference type="InterPro" id="IPR057893">
    <property type="entry name" value="LRV_2"/>
</dbReference>
<dbReference type="RefSeq" id="WP_346057513.1">
    <property type="nucleotide sequence ID" value="NZ_BAAAOP010000004.1"/>
</dbReference>
<evidence type="ECO:0000259" key="3">
    <source>
        <dbReference type="Pfam" id="PF25591"/>
    </source>
</evidence>
<protein>
    <recommendedName>
        <fullName evidence="3">Leucine rich repeat variant domain-containing protein</fullName>
    </recommendedName>
</protein>
<feature type="domain" description="Leucine rich repeat variant" evidence="3">
    <location>
        <begin position="10"/>
        <end position="60"/>
    </location>
</feature>
<keyword evidence="5" id="KW-1185">Reference proteome</keyword>
<comment type="caution">
    <text evidence="4">The sequence shown here is derived from an EMBL/GenBank/DDBJ whole genome shotgun (WGS) entry which is preliminary data.</text>
</comment>
<feature type="coiled-coil region" evidence="1">
    <location>
        <begin position="91"/>
        <end position="153"/>
    </location>
</feature>
<keyword evidence="1" id="KW-0175">Coiled coil</keyword>
<dbReference type="EMBL" id="BAAAOP010000004">
    <property type="protein sequence ID" value="GAA2186730.1"/>
    <property type="molecule type" value="Genomic_DNA"/>
</dbReference>
<evidence type="ECO:0000313" key="4">
    <source>
        <dbReference type="EMBL" id="GAA2186730.1"/>
    </source>
</evidence>
<reference evidence="4 5" key="1">
    <citation type="journal article" date="2019" name="Int. J. Syst. Evol. Microbiol.">
        <title>The Global Catalogue of Microorganisms (GCM) 10K type strain sequencing project: providing services to taxonomists for standard genome sequencing and annotation.</title>
        <authorList>
            <consortium name="The Broad Institute Genomics Platform"/>
            <consortium name="The Broad Institute Genome Sequencing Center for Infectious Disease"/>
            <person name="Wu L."/>
            <person name="Ma J."/>
        </authorList>
    </citation>
    <scope>NUCLEOTIDE SEQUENCE [LARGE SCALE GENOMIC DNA]</scope>
    <source>
        <strain evidence="4 5">JCM 14919</strain>
    </source>
</reference>
<proteinExistence type="predicted"/>
<evidence type="ECO:0000256" key="2">
    <source>
        <dbReference type="SAM" id="MobiDB-lite"/>
    </source>
</evidence>
<dbReference type="Proteomes" id="UP001501084">
    <property type="component" value="Unassembled WGS sequence"/>
</dbReference>
<accession>A0ABN3B3R9</accession>